<feature type="transmembrane region" description="Helical" evidence="6">
    <location>
        <begin position="101"/>
        <end position="127"/>
    </location>
</feature>
<keyword evidence="8" id="KW-1185">Reference proteome</keyword>
<evidence type="ECO:0000256" key="4">
    <source>
        <dbReference type="ARBA" id="ARBA00022989"/>
    </source>
</evidence>
<evidence type="ECO:0000256" key="5">
    <source>
        <dbReference type="ARBA" id="ARBA00023136"/>
    </source>
</evidence>
<dbReference type="PANTHER" id="PTHR13180">
    <property type="entry name" value="SMALL MEMBRANE PROTEIN-RELATED"/>
    <property type="match status" value="1"/>
</dbReference>
<dbReference type="EMBL" id="JALJOQ010000087">
    <property type="protein sequence ID" value="KAK9799800.1"/>
    <property type="molecule type" value="Genomic_DNA"/>
</dbReference>
<feature type="transmembrane region" description="Helical" evidence="6">
    <location>
        <begin position="60"/>
        <end position="80"/>
    </location>
</feature>
<evidence type="ECO:0000313" key="8">
    <source>
        <dbReference type="Proteomes" id="UP001465755"/>
    </source>
</evidence>
<keyword evidence="4 6" id="KW-1133">Transmembrane helix</keyword>
<dbReference type="InterPro" id="IPR007919">
    <property type="entry name" value="UPF0220"/>
</dbReference>
<feature type="transmembrane region" description="Helical" evidence="6">
    <location>
        <begin position="133"/>
        <end position="156"/>
    </location>
</feature>
<comment type="subcellular location">
    <subcellularLocation>
        <location evidence="1">Membrane</location>
        <topology evidence="1">Multi-pass membrane protein</topology>
    </subcellularLocation>
</comment>
<sequence length="172" mass="18752">MAALLRDCCSNAELLISPQVLELWNSKAAAYGPVLSGALFGGGWWFWVDAVTCSQNKVSFLQYLPGIVATLALVMINSIRREELDDPYDAFDEGVFCRSRFWLLVSYMVSTGAVVGSILVLLHFYAWNSEVPSLWPGIAGIFQVILILGSALIFFVSRSGGGSDDYGGYSGF</sequence>
<feature type="transmembrane region" description="Helical" evidence="6">
    <location>
        <begin position="28"/>
        <end position="48"/>
    </location>
</feature>
<reference evidence="7 8" key="1">
    <citation type="journal article" date="2024" name="Nat. Commun.">
        <title>Phylogenomics reveals the evolutionary origins of lichenization in chlorophyte algae.</title>
        <authorList>
            <person name="Puginier C."/>
            <person name="Libourel C."/>
            <person name="Otte J."/>
            <person name="Skaloud P."/>
            <person name="Haon M."/>
            <person name="Grisel S."/>
            <person name="Petersen M."/>
            <person name="Berrin J.G."/>
            <person name="Delaux P.M."/>
            <person name="Dal Grande F."/>
            <person name="Keller J."/>
        </authorList>
    </citation>
    <scope>NUCLEOTIDE SEQUENCE [LARGE SCALE GENOMIC DNA]</scope>
    <source>
        <strain evidence="7 8">SAG 2036</strain>
    </source>
</reference>
<comment type="caution">
    <text evidence="7">The sequence shown here is derived from an EMBL/GenBank/DDBJ whole genome shotgun (WGS) entry which is preliminary data.</text>
</comment>
<proteinExistence type="inferred from homology"/>
<dbReference type="Pfam" id="PF05255">
    <property type="entry name" value="UPF0220"/>
    <property type="match status" value="1"/>
</dbReference>
<evidence type="ECO:0000256" key="3">
    <source>
        <dbReference type="ARBA" id="ARBA00022692"/>
    </source>
</evidence>
<evidence type="ECO:0000313" key="7">
    <source>
        <dbReference type="EMBL" id="KAK9799800.1"/>
    </source>
</evidence>
<name>A0AAW1NZ16_9CHLO</name>
<accession>A0AAW1NZ16</accession>
<gene>
    <name evidence="7" type="ORF">WJX73_010831</name>
</gene>
<dbReference type="Proteomes" id="UP001465755">
    <property type="component" value="Unassembled WGS sequence"/>
</dbReference>
<protein>
    <submittedName>
        <fullName evidence="7">Uncharacterized protein</fullName>
    </submittedName>
</protein>
<comment type="similarity">
    <text evidence="2">Belongs to the UPF0220 family.</text>
</comment>
<keyword evidence="5 6" id="KW-0472">Membrane</keyword>
<dbReference type="AlphaFoldDB" id="A0AAW1NZ16"/>
<keyword evidence="3 6" id="KW-0812">Transmembrane</keyword>
<evidence type="ECO:0000256" key="1">
    <source>
        <dbReference type="ARBA" id="ARBA00004141"/>
    </source>
</evidence>
<organism evidence="7 8">
    <name type="scientific">Symbiochloris irregularis</name>
    <dbReference type="NCBI Taxonomy" id="706552"/>
    <lineage>
        <taxon>Eukaryota</taxon>
        <taxon>Viridiplantae</taxon>
        <taxon>Chlorophyta</taxon>
        <taxon>core chlorophytes</taxon>
        <taxon>Trebouxiophyceae</taxon>
        <taxon>Trebouxiales</taxon>
        <taxon>Trebouxiaceae</taxon>
        <taxon>Symbiochloris</taxon>
    </lineage>
</organism>
<evidence type="ECO:0000256" key="6">
    <source>
        <dbReference type="SAM" id="Phobius"/>
    </source>
</evidence>
<dbReference type="GO" id="GO:0016020">
    <property type="term" value="C:membrane"/>
    <property type="evidence" value="ECO:0007669"/>
    <property type="project" value="UniProtKB-SubCell"/>
</dbReference>
<evidence type="ECO:0000256" key="2">
    <source>
        <dbReference type="ARBA" id="ARBA00005335"/>
    </source>
</evidence>